<evidence type="ECO:0000313" key="1">
    <source>
        <dbReference type="EMBL" id="MBW6398229.1"/>
    </source>
</evidence>
<dbReference type="SUPFAM" id="SSF51604">
    <property type="entry name" value="Enolase C-terminal domain-like"/>
    <property type="match status" value="1"/>
</dbReference>
<dbReference type="InterPro" id="IPR036849">
    <property type="entry name" value="Enolase-like_C_sf"/>
</dbReference>
<accession>A0ABS7A7F7</accession>
<proteinExistence type="predicted"/>
<comment type="caution">
    <text evidence="1">The sequence shown here is derived from an EMBL/GenBank/DDBJ whole genome shotgun (WGS) entry which is preliminary data.</text>
</comment>
<gene>
    <name evidence="1" type="ORF">KPL78_10250</name>
</gene>
<keyword evidence="2" id="KW-1185">Reference proteome</keyword>
<reference evidence="1 2" key="1">
    <citation type="submission" date="2021-07" db="EMBL/GenBank/DDBJ databases">
        <authorList>
            <person name="So Y."/>
        </authorList>
    </citation>
    <scope>NUCLEOTIDE SEQUENCE [LARGE SCALE GENOMIC DNA]</scope>
    <source>
        <strain evidence="1 2">HJA6</strain>
    </source>
</reference>
<dbReference type="RefSeq" id="WP_219762839.1">
    <property type="nucleotide sequence ID" value="NZ_JAHYBZ010000003.1"/>
</dbReference>
<protein>
    <submittedName>
        <fullName evidence="1">Mandelate racemase</fullName>
    </submittedName>
</protein>
<dbReference type="Proteomes" id="UP001196565">
    <property type="component" value="Unassembled WGS sequence"/>
</dbReference>
<organism evidence="1 2">
    <name type="scientific">Roseomonas alba</name>
    <dbReference type="NCBI Taxonomy" id="2846776"/>
    <lineage>
        <taxon>Bacteria</taxon>
        <taxon>Pseudomonadati</taxon>
        <taxon>Pseudomonadota</taxon>
        <taxon>Alphaproteobacteria</taxon>
        <taxon>Acetobacterales</taxon>
        <taxon>Roseomonadaceae</taxon>
        <taxon>Roseomonas</taxon>
    </lineage>
</organism>
<name>A0ABS7A7F7_9PROT</name>
<dbReference type="EMBL" id="JAHYBZ010000003">
    <property type="protein sequence ID" value="MBW6398229.1"/>
    <property type="molecule type" value="Genomic_DNA"/>
</dbReference>
<sequence>MTAPRFRLLETQRFEWPFQLRMPFRFGVITVTHGRQAVIRVRIALEDGSEHWGIAAETLAAKWFDKDPRWSDAQNEDQLRRALEIACDATMAAGVNTAFGHFADAYAPHVAACGAESLNPLVAAYGRALLDRAMLDALLKAKGQSFAEGLRANIGGMAPHGVIPDLAGTDFDAMLRSLTPSRRMHARHTVGLVDPITAADQTERVNDGLPETVEEVVATYRHTWWKLKVGGNVAADVDRLCRIASVLDRLHGYHVSLDGNEQYEDAEGVLALWRAMLAEPRLARLNASIAFIEQPVKRAKALEGAMGALAAERPVIVDESDGPLDAFVQAKALGYAGISSKACKGVWRSLVNLARCRAWNDVRPEARYFMSAEDLTTLAGVCVQQDLALVSAMGLVHVERNGHHFVDGFSGRPKAEAVRFMESHPDLYADTPHGPRLAIREGMLDLGSVIDAVGLGATVEPDVAAMETMPAAVWPPR</sequence>
<evidence type="ECO:0000313" key="2">
    <source>
        <dbReference type="Proteomes" id="UP001196565"/>
    </source>
</evidence>
<dbReference type="Gene3D" id="3.20.20.120">
    <property type="entry name" value="Enolase-like C-terminal domain"/>
    <property type="match status" value="1"/>
</dbReference>